<sequence length="308" mass="34423">MKDWGNYISQLVGNHGGSLAVRIPSGRIVCVLGRWVWESGVRASKGGLWAASVHWERRYDKIAGRKRNYQGGYTCPCLRRTPGNYDLVWRFIVVFNMEYGRRKFSLSEVLADGLLHNGKNNPSLNGHKDSAKMAVGDDRFGVETCGCADWLLRYRTTVLTSPGVDLICKKTQTAVANSIVTIFCSRCSKFFLKPESSDSRASSVSISIEITDGGQAGLNLPSAPCWVVEELISIQTSVIHDGMFERVKPTMMNKINRQTGAGAKRYLPVTQVDQRMAAARDRTFTHNRSTFFSSPMRRRFDQNAAPTR</sequence>
<dbReference type="EMBL" id="MU003527">
    <property type="protein sequence ID" value="KAF2465865.1"/>
    <property type="molecule type" value="Genomic_DNA"/>
</dbReference>
<dbReference type="Proteomes" id="UP000799755">
    <property type="component" value="Unassembled WGS sequence"/>
</dbReference>
<keyword evidence="2" id="KW-1185">Reference proteome</keyword>
<evidence type="ECO:0000313" key="1">
    <source>
        <dbReference type="EMBL" id="KAF2465865.1"/>
    </source>
</evidence>
<comment type="caution">
    <text evidence="1">The sequence shown here is derived from an EMBL/GenBank/DDBJ whole genome shotgun (WGS) entry which is preliminary data.</text>
</comment>
<name>A0ACB6QH81_9PLEO</name>
<organism evidence="1 2">
    <name type="scientific">Lindgomyces ingoldianus</name>
    <dbReference type="NCBI Taxonomy" id="673940"/>
    <lineage>
        <taxon>Eukaryota</taxon>
        <taxon>Fungi</taxon>
        <taxon>Dikarya</taxon>
        <taxon>Ascomycota</taxon>
        <taxon>Pezizomycotina</taxon>
        <taxon>Dothideomycetes</taxon>
        <taxon>Pleosporomycetidae</taxon>
        <taxon>Pleosporales</taxon>
        <taxon>Lindgomycetaceae</taxon>
        <taxon>Lindgomyces</taxon>
    </lineage>
</organism>
<gene>
    <name evidence="1" type="ORF">BDR25DRAFT_360025</name>
</gene>
<reference evidence="1" key="1">
    <citation type="journal article" date="2020" name="Stud. Mycol.">
        <title>101 Dothideomycetes genomes: a test case for predicting lifestyles and emergence of pathogens.</title>
        <authorList>
            <person name="Haridas S."/>
            <person name="Albert R."/>
            <person name="Binder M."/>
            <person name="Bloem J."/>
            <person name="Labutti K."/>
            <person name="Salamov A."/>
            <person name="Andreopoulos B."/>
            <person name="Baker S."/>
            <person name="Barry K."/>
            <person name="Bills G."/>
            <person name="Bluhm B."/>
            <person name="Cannon C."/>
            <person name="Castanera R."/>
            <person name="Culley D."/>
            <person name="Daum C."/>
            <person name="Ezra D."/>
            <person name="Gonzalez J."/>
            <person name="Henrissat B."/>
            <person name="Kuo A."/>
            <person name="Liang C."/>
            <person name="Lipzen A."/>
            <person name="Lutzoni F."/>
            <person name="Magnuson J."/>
            <person name="Mondo S."/>
            <person name="Nolan M."/>
            <person name="Ohm R."/>
            <person name="Pangilinan J."/>
            <person name="Park H.-J."/>
            <person name="Ramirez L."/>
            <person name="Alfaro M."/>
            <person name="Sun H."/>
            <person name="Tritt A."/>
            <person name="Yoshinaga Y."/>
            <person name="Zwiers L.-H."/>
            <person name="Turgeon B."/>
            <person name="Goodwin S."/>
            <person name="Spatafora J."/>
            <person name="Crous P."/>
            <person name="Grigoriev I."/>
        </authorList>
    </citation>
    <scope>NUCLEOTIDE SEQUENCE</scope>
    <source>
        <strain evidence="1">ATCC 200398</strain>
    </source>
</reference>
<proteinExistence type="predicted"/>
<accession>A0ACB6QH81</accession>
<evidence type="ECO:0000313" key="2">
    <source>
        <dbReference type="Proteomes" id="UP000799755"/>
    </source>
</evidence>
<protein>
    <submittedName>
        <fullName evidence="1">Uncharacterized protein</fullName>
    </submittedName>
</protein>